<evidence type="ECO:0000256" key="1">
    <source>
        <dbReference type="SAM" id="Phobius"/>
    </source>
</evidence>
<gene>
    <name evidence="2" type="ORF">DRP53_06555</name>
</gene>
<keyword evidence="1" id="KW-1133">Transmembrane helix</keyword>
<dbReference type="Proteomes" id="UP000268469">
    <property type="component" value="Unassembled WGS sequence"/>
</dbReference>
<evidence type="ECO:0000313" key="2">
    <source>
        <dbReference type="EMBL" id="RKX69976.1"/>
    </source>
</evidence>
<reference evidence="2 3" key="1">
    <citation type="submission" date="2018-06" db="EMBL/GenBank/DDBJ databases">
        <title>Extensive metabolic versatility and redundancy in microbially diverse, dynamic hydrothermal sediments.</title>
        <authorList>
            <person name="Dombrowski N."/>
            <person name="Teske A."/>
            <person name="Baker B.J."/>
        </authorList>
    </citation>
    <scope>NUCLEOTIDE SEQUENCE [LARGE SCALE GENOMIC DNA]</scope>
    <source>
        <strain evidence="2">B36_G15</strain>
    </source>
</reference>
<evidence type="ECO:0000313" key="3">
    <source>
        <dbReference type="Proteomes" id="UP000268469"/>
    </source>
</evidence>
<keyword evidence="1" id="KW-0812">Transmembrane</keyword>
<accession>A0A660SIP1</accession>
<feature type="non-terminal residue" evidence="2">
    <location>
        <position position="207"/>
    </location>
</feature>
<dbReference type="AlphaFoldDB" id="A0A660SIP1"/>
<feature type="transmembrane region" description="Helical" evidence="1">
    <location>
        <begin position="86"/>
        <end position="104"/>
    </location>
</feature>
<organism evidence="2 3">
    <name type="scientific">candidate division WOR-3 bacterium</name>
    <dbReference type="NCBI Taxonomy" id="2052148"/>
    <lineage>
        <taxon>Bacteria</taxon>
        <taxon>Bacteria division WOR-3</taxon>
    </lineage>
</organism>
<feature type="transmembrane region" description="Helical" evidence="1">
    <location>
        <begin position="116"/>
        <end position="133"/>
    </location>
</feature>
<proteinExistence type="predicted"/>
<comment type="caution">
    <text evidence="2">The sequence shown here is derived from an EMBL/GenBank/DDBJ whole genome shotgun (WGS) entry which is preliminary data.</text>
</comment>
<feature type="transmembrane region" description="Helical" evidence="1">
    <location>
        <begin position="53"/>
        <end position="74"/>
    </location>
</feature>
<name>A0A660SIP1_UNCW3</name>
<feature type="transmembrane region" description="Helical" evidence="1">
    <location>
        <begin position="171"/>
        <end position="191"/>
    </location>
</feature>
<sequence length="207" mass="23556">MLELSRSGQKGIVMLMFISLMIGILINVAALNYLLLIIALMCFLLYTIAISRLPLWCSFTFISLLGYITLNYGFANFSIKTNILPIPIGHLFCFIALGLAIYNSKKVLLSFLREPMVKLWVLLFVLTVTHLIYDIPHFGAYAIRDASFVVEGCFMFLGYLWSKDSKSSHSFLILLFIIFLVNIMYTLTFPIKKIYVDFSPISGIFLS</sequence>
<dbReference type="EMBL" id="QNBE01000057">
    <property type="protein sequence ID" value="RKX69976.1"/>
    <property type="molecule type" value="Genomic_DNA"/>
</dbReference>
<feature type="transmembrane region" description="Helical" evidence="1">
    <location>
        <begin position="13"/>
        <end position="46"/>
    </location>
</feature>
<feature type="transmembrane region" description="Helical" evidence="1">
    <location>
        <begin position="139"/>
        <end position="159"/>
    </location>
</feature>
<keyword evidence="1" id="KW-0472">Membrane</keyword>
<protein>
    <submittedName>
        <fullName evidence="2">Uncharacterized protein</fullName>
    </submittedName>
</protein>